<keyword evidence="3" id="KW-0813">Transport</keyword>
<evidence type="ECO:0008006" key="10">
    <source>
        <dbReference type="Google" id="ProtNLM"/>
    </source>
</evidence>
<evidence type="ECO:0000256" key="1">
    <source>
        <dbReference type="ARBA" id="ARBA00004370"/>
    </source>
</evidence>
<comment type="caution">
    <text evidence="8">The sequence shown here is derived from an EMBL/GenBank/DDBJ whole genome shotgun (WGS) entry which is preliminary data.</text>
</comment>
<comment type="subcellular location">
    <subcellularLocation>
        <location evidence="1">Membrane</location>
    </subcellularLocation>
</comment>
<feature type="transmembrane region" description="Helical" evidence="7">
    <location>
        <begin position="109"/>
        <end position="130"/>
    </location>
</feature>
<organism evidence="8 9">
    <name type="scientific">Hibiscus sabdariffa</name>
    <name type="common">roselle</name>
    <dbReference type="NCBI Taxonomy" id="183260"/>
    <lineage>
        <taxon>Eukaryota</taxon>
        <taxon>Viridiplantae</taxon>
        <taxon>Streptophyta</taxon>
        <taxon>Embryophyta</taxon>
        <taxon>Tracheophyta</taxon>
        <taxon>Spermatophyta</taxon>
        <taxon>Magnoliopsida</taxon>
        <taxon>eudicotyledons</taxon>
        <taxon>Gunneridae</taxon>
        <taxon>Pentapetalae</taxon>
        <taxon>rosids</taxon>
        <taxon>malvids</taxon>
        <taxon>Malvales</taxon>
        <taxon>Malvaceae</taxon>
        <taxon>Malvoideae</taxon>
        <taxon>Hibiscus</taxon>
    </lineage>
</organism>
<reference evidence="8 9" key="1">
    <citation type="journal article" date="2024" name="G3 (Bethesda)">
        <title>Genome assembly of Hibiscus sabdariffa L. provides insights into metabolisms of medicinal natural products.</title>
        <authorList>
            <person name="Kim T."/>
        </authorList>
    </citation>
    <scope>NUCLEOTIDE SEQUENCE [LARGE SCALE GENOMIC DNA]</scope>
    <source>
        <strain evidence="8">TK-2024</strain>
        <tissue evidence="8">Old leaves</tissue>
    </source>
</reference>
<dbReference type="InterPro" id="IPR036259">
    <property type="entry name" value="MFS_trans_sf"/>
</dbReference>
<evidence type="ECO:0000313" key="8">
    <source>
        <dbReference type="EMBL" id="KAK9002196.1"/>
    </source>
</evidence>
<evidence type="ECO:0000256" key="3">
    <source>
        <dbReference type="ARBA" id="ARBA00022597"/>
    </source>
</evidence>
<keyword evidence="6 7" id="KW-0472">Membrane</keyword>
<gene>
    <name evidence="8" type="ORF">V6N11_024882</name>
</gene>
<feature type="transmembrane region" description="Helical" evidence="7">
    <location>
        <begin position="136"/>
        <end position="154"/>
    </location>
</feature>
<feature type="transmembrane region" description="Helical" evidence="7">
    <location>
        <begin position="219"/>
        <end position="241"/>
    </location>
</feature>
<dbReference type="Pfam" id="PF00083">
    <property type="entry name" value="Sugar_tr"/>
    <property type="match status" value="2"/>
</dbReference>
<evidence type="ECO:0000256" key="4">
    <source>
        <dbReference type="ARBA" id="ARBA00022692"/>
    </source>
</evidence>
<dbReference type="Proteomes" id="UP001396334">
    <property type="component" value="Unassembled WGS sequence"/>
</dbReference>
<dbReference type="SUPFAM" id="SSF103473">
    <property type="entry name" value="MFS general substrate transporter"/>
    <property type="match status" value="1"/>
</dbReference>
<keyword evidence="9" id="KW-1185">Reference proteome</keyword>
<sequence length="374" mass="41150">MDVENGESSGRSEIKQPLIQTKHESKSKGLLKVVLLSTFVAVLGSYEFGSCMGYSAPVQPAITEDLHLSIAEAMRVSSAFSITGWIAIYFSQVPIYVAEIAPKDLRGGLATLNQLMIVIGGSVSFLAGTALQWRPLALTGIIPCLIQLVGLVFIPESPRWLAKVGYEKEFYNALRRLHGDNDDDISHEANEIQDYLQTLKHQSKASMLDLFQRKYMHSIIIGVGLMMFQQFGGINGVGFYASQTFTSAGFIDRHILRMLYCSYLISNEVNVHAKTSKQLMSECQQIFEGSFAVGMGAVPWVLMSEIFPINVKGVAGSLVNLEHWFGAWAVSYTFNFLVDWSPPGVCAASVVFVAKVVPETKGRTLEEIQASINS</sequence>
<protein>
    <recommendedName>
        <fullName evidence="10">Major facilitator superfamily (MFS) profile domain-containing protein</fullName>
    </recommendedName>
</protein>
<feature type="transmembrane region" description="Helical" evidence="7">
    <location>
        <begin position="76"/>
        <end position="97"/>
    </location>
</feature>
<feature type="transmembrane region" description="Helical" evidence="7">
    <location>
        <begin position="33"/>
        <end position="56"/>
    </location>
</feature>
<evidence type="ECO:0000256" key="6">
    <source>
        <dbReference type="ARBA" id="ARBA00023136"/>
    </source>
</evidence>
<proteinExistence type="inferred from homology"/>
<evidence type="ECO:0000256" key="7">
    <source>
        <dbReference type="SAM" id="Phobius"/>
    </source>
</evidence>
<name>A0ABR2QNY6_9ROSI</name>
<dbReference type="PANTHER" id="PTHR48021:SF69">
    <property type="entry name" value="SUGAR TRANSPORTER ERD6-LIKE 16"/>
    <property type="match status" value="1"/>
</dbReference>
<dbReference type="InterPro" id="IPR005828">
    <property type="entry name" value="MFS_sugar_transport-like"/>
</dbReference>
<evidence type="ECO:0000256" key="2">
    <source>
        <dbReference type="ARBA" id="ARBA00010992"/>
    </source>
</evidence>
<dbReference type="InterPro" id="IPR050549">
    <property type="entry name" value="MFS_Trehalose_Transporter"/>
</dbReference>
<keyword evidence="3" id="KW-0762">Sugar transport</keyword>
<dbReference type="PANTHER" id="PTHR48021">
    <property type="match status" value="1"/>
</dbReference>
<dbReference type="EMBL" id="JBBPBN010000035">
    <property type="protein sequence ID" value="KAK9002196.1"/>
    <property type="molecule type" value="Genomic_DNA"/>
</dbReference>
<keyword evidence="4 7" id="KW-0812">Transmembrane</keyword>
<dbReference type="Gene3D" id="1.20.1250.20">
    <property type="entry name" value="MFS general substrate transporter like domains"/>
    <property type="match status" value="2"/>
</dbReference>
<evidence type="ECO:0000313" key="9">
    <source>
        <dbReference type="Proteomes" id="UP001396334"/>
    </source>
</evidence>
<accession>A0ABR2QNY6</accession>
<keyword evidence="5 7" id="KW-1133">Transmembrane helix</keyword>
<evidence type="ECO:0000256" key="5">
    <source>
        <dbReference type="ARBA" id="ARBA00022989"/>
    </source>
</evidence>
<comment type="similarity">
    <text evidence="2">Belongs to the major facilitator superfamily. Sugar transporter (TC 2.A.1.1) family.</text>
</comment>